<proteinExistence type="inferred from homology"/>
<dbReference type="PANTHER" id="PTHR46733:SF3">
    <property type="entry name" value="26.5 KDA HEAT SHOCK PROTEIN, MITOCHONDRIAL"/>
    <property type="match status" value="1"/>
</dbReference>
<sequence>MALSPFALKILHQRVSMSVSSSLKKRWGGNNEFLRRFSSATNDKGKSEGTEVVVSEGKRNRLLPKKKGNRRWLWRNDEYHFPPALNDFFPSSLGNALMQATKNINNLFDTMNITPWSLNGRIKEKVDHYKLSYNMPGISKDDVKITIDDGLLRIKGEHKEENEEKDDNDGDEYWSSSSYGYYNTSIVLPNDAKVDEIKAQLKDGVLIVTIPRSEKPKNDVKEVIVH</sequence>
<gene>
    <name evidence="5" type="ORF">LLUT_LOCUS27013</name>
</gene>
<organism evidence="5 6">
    <name type="scientific">Lupinus luteus</name>
    <name type="common">European yellow lupine</name>
    <dbReference type="NCBI Taxonomy" id="3873"/>
    <lineage>
        <taxon>Eukaryota</taxon>
        <taxon>Viridiplantae</taxon>
        <taxon>Streptophyta</taxon>
        <taxon>Embryophyta</taxon>
        <taxon>Tracheophyta</taxon>
        <taxon>Spermatophyta</taxon>
        <taxon>Magnoliopsida</taxon>
        <taxon>eudicotyledons</taxon>
        <taxon>Gunneridae</taxon>
        <taxon>Pentapetalae</taxon>
        <taxon>rosids</taxon>
        <taxon>fabids</taxon>
        <taxon>Fabales</taxon>
        <taxon>Fabaceae</taxon>
        <taxon>Papilionoideae</taxon>
        <taxon>50 kb inversion clade</taxon>
        <taxon>genistoids sensu lato</taxon>
        <taxon>core genistoids</taxon>
        <taxon>Genisteae</taxon>
        <taxon>Lupinus</taxon>
    </lineage>
</organism>
<evidence type="ECO:0000256" key="1">
    <source>
        <dbReference type="ARBA" id="ARBA00023016"/>
    </source>
</evidence>
<keyword evidence="1" id="KW-0346">Stress response</keyword>
<protein>
    <recommendedName>
        <fullName evidence="4">SHSP domain-containing protein</fullName>
    </recommendedName>
</protein>
<dbReference type="Pfam" id="PF00011">
    <property type="entry name" value="HSP20"/>
    <property type="match status" value="1"/>
</dbReference>
<evidence type="ECO:0000313" key="5">
    <source>
        <dbReference type="EMBL" id="CAL0325953.1"/>
    </source>
</evidence>
<dbReference type="InterPro" id="IPR008978">
    <property type="entry name" value="HSP20-like_chaperone"/>
</dbReference>
<accession>A0AAV1XW94</accession>
<dbReference type="PANTHER" id="PTHR46733">
    <property type="entry name" value="26.5 KDA HEAT SHOCK PROTEIN, MITOCHONDRIAL"/>
    <property type="match status" value="1"/>
</dbReference>
<comment type="caution">
    <text evidence="5">The sequence shown here is derived from an EMBL/GenBank/DDBJ whole genome shotgun (WGS) entry which is preliminary data.</text>
</comment>
<dbReference type="Proteomes" id="UP001497480">
    <property type="component" value="Unassembled WGS sequence"/>
</dbReference>
<dbReference type="InterPro" id="IPR002068">
    <property type="entry name" value="A-crystallin/Hsp20_dom"/>
</dbReference>
<comment type="similarity">
    <text evidence="2 3">Belongs to the small heat shock protein (HSP20) family.</text>
</comment>
<dbReference type="PROSITE" id="PS01031">
    <property type="entry name" value="SHSP"/>
    <property type="match status" value="1"/>
</dbReference>
<evidence type="ECO:0000259" key="4">
    <source>
        <dbReference type="PROSITE" id="PS01031"/>
    </source>
</evidence>
<reference evidence="5 6" key="1">
    <citation type="submission" date="2024-03" db="EMBL/GenBank/DDBJ databases">
        <authorList>
            <person name="Martinez-Hernandez J."/>
        </authorList>
    </citation>
    <scope>NUCLEOTIDE SEQUENCE [LARGE SCALE GENOMIC DNA]</scope>
</reference>
<dbReference type="EMBL" id="CAXHTB010000019">
    <property type="protein sequence ID" value="CAL0325953.1"/>
    <property type="molecule type" value="Genomic_DNA"/>
</dbReference>
<feature type="domain" description="SHSP" evidence="4">
    <location>
        <begin position="107"/>
        <end position="226"/>
    </location>
</feature>
<name>A0AAV1XW94_LUPLU</name>
<evidence type="ECO:0000313" key="6">
    <source>
        <dbReference type="Proteomes" id="UP001497480"/>
    </source>
</evidence>
<keyword evidence="6" id="KW-1185">Reference proteome</keyword>
<dbReference type="InterPro" id="IPR044587">
    <property type="entry name" value="HSP21-like"/>
</dbReference>
<evidence type="ECO:0000256" key="2">
    <source>
        <dbReference type="PROSITE-ProRule" id="PRU00285"/>
    </source>
</evidence>
<dbReference type="GO" id="GO:0009408">
    <property type="term" value="P:response to heat"/>
    <property type="evidence" value="ECO:0007669"/>
    <property type="project" value="InterPro"/>
</dbReference>
<evidence type="ECO:0000256" key="3">
    <source>
        <dbReference type="RuleBase" id="RU003616"/>
    </source>
</evidence>
<dbReference type="CDD" id="cd06464">
    <property type="entry name" value="ACD_sHsps-like"/>
    <property type="match status" value="1"/>
</dbReference>
<dbReference type="Gene3D" id="2.60.40.790">
    <property type="match status" value="1"/>
</dbReference>
<dbReference type="AlphaFoldDB" id="A0AAV1XW94"/>
<dbReference type="SUPFAM" id="SSF49764">
    <property type="entry name" value="HSP20-like chaperones"/>
    <property type="match status" value="1"/>
</dbReference>